<comment type="caution">
    <text evidence="2">The sequence shown here is derived from an EMBL/GenBank/DDBJ whole genome shotgun (WGS) entry which is preliminary data.</text>
</comment>
<proteinExistence type="predicted"/>
<dbReference type="RefSeq" id="WP_182359559.1">
    <property type="nucleotide sequence ID" value="NZ_BAABKQ010000001.1"/>
</dbReference>
<keyword evidence="3" id="KW-1185">Reference proteome</keyword>
<sequence length="131" mass="14073">MPKYKVLAEQWDRRLSSAAEAPVFQRHRAGDVVEISKAEGERHARRGVVKAVRRASATSEAAADPVPVAEPAGTQDGAAEEVAEPEGAEAGPERPRMTATRDTWAEYALARGLPIEQVAEMDRDALIAALS</sequence>
<feature type="compositionally biased region" description="Acidic residues" evidence="1">
    <location>
        <begin position="78"/>
        <end position="87"/>
    </location>
</feature>
<dbReference type="EMBL" id="BAABKQ010000001">
    <property type="protein sequence ID" value="GAA4809602.1"/>
    <property type="molecule type" value="Genomic_DNA"/>
</dbReference>
<accession>A0ABP9CFV6</accession>
<protein>
    <submittedName>
        <fullName evidence="2">Uncharacterized protein</fullName>
    </submittedName>
</protein>
<evidence type="ECO:0000313" key="2">
    <source>
        <dbReference type="EMBL" id="GAA4809602.1"/>
    </source>
</evidence>
<feature type="region of interest" description="Disordered" evidence="1">
    <location>
        <begin position="35"/>
        <end position="100"/>
    </location>
</feature>
<reference evidence="3" key="1">
    <citation type="journal article" date="2019" name="Int. J. Syst. Evol. Microbiol.">
        <title>The Global Catalogue of Microorganisms (GCM) 10K type strain sequencing project: providing services to taxonomists for standard genome sequencing and annotation.</title>
        <authorList>
            <consortium name="The Broad Institute Genomics Platform"/>
            <consortium name="The Broad Institute Genome Sequencing Center for Infectious Disease"/>
            <person name="Wu L."/>
            <person name="Ma J."/>
        </authorList>
    </citation>
    <scope>NUCLEOTIDE SEQUENCE [LARGE SCALE GENOMIC DNA]</scope>
    <source>
        <strain evidence="3">JCM 18542</strain>
    </source>
</reference>
<dbReference type="Proteomes" id="UP001500839">
    <property type="component" value="Unassembled WGS sequence"/>
</dbReference>
<gene>
    <name evidence="2" type="ORF">GCM10023353_12040</name>
</gene>
<organism evidence="2 3">
    <name type="scientific">Tomitella cavernea</name>
    <dbReference type="NCBI Taxonomy" id="1387982"/>
    <lineage>
        <taxon>Bacteria</taxon>
        <taxon>Bacillati</taxon>
        <taxon>Actinomycetota</taxon>
        <taxon>Actinomycetes</taxon>
        <taxon>Mycobacteriales</taxon>
        <taxon>Tomitella</taxon>
    </lineage>
</organism>
<evidence type="ECO:0000313" key="3">
    <source>
        <dbReference type="Proteomes" id="UP001500839"/>
    </source>
</evidence>
<evidence type="ECO:0000256" key="1">
    <source>
        <dbReference type="SAM" id="MobiDB-lite"/>
    </source>
</evidence>
<feature type="compositionally biased region" description="Low complexity" evidence="1">
    <location>
        <begin position="60"/>
        <end position="72"/>
    </location>
</feature>
<feature type="compositionally biased region" description="Basic residues" evidence="1">
    <location>
        <begin position="43"/>
        <end position="53"/>
    </location>
</feature>
<name>A0ABP9CFV6_9ACTN</name>